<dbReference type="OrthoDB" id="7859023at2"/>
<dbReference type="Pfam" id="PF01381">
    <property type="entry name" value="HTH_3"/>
    <property type="match status" value="1"/>
</dbReference>
<feature type="domain" description="HTH cro/C1-type" evidence="1">
    <location>
        <begin position="27"/>
        <end position="72"/>
    </location>
</feature>
<reference evidence="3" key="1">
    <citation type="submission" date="2015-09" db="EMBL/GenBank/DDBJ databases">
        <authorList>
            <person name="Rodrigo-Torres L."/>
            <person name="Arahal D.R."/>
        </authorList>
    </citation>
    <scope>NUCLEOTIDE SEQUENCE [LARGE SCALE GENOMIC DNA]</scope>
    <source>
        <strain evidence="3">CECT 5091</strain>
    </source>
</reference>
<dbReference type="Proteomes" id="UP000051260">
    <property type="component" value="Unassembled WGS sequence"/>
</dbReference>
<dbReference type="GO" id="GO:0003677">
    <property type="term" value="F:DNA binding"/>
    <property type="evidence" value="ECO:0007669"/>
    <property type="project" value="InterPro"/>
</dbReference>
<dbReference type="SUPFAM" id="SSF47413">
    <property type="entry name" value="lambda repressor-like DNA-binding domains"/>
    <property type="match status" value="1"/>
</dbReference>
<organism evidence="2 3">
    <name type="scientific">Ruegeria denitrificans</name>
    <dbReference type="NCBI Taxonomy" id="1715692"/>
    <lineage>
        <taxon>Bacteria</taxon>
        <taxon>Pseudomonadati</taxon>
        <taxon>Pseudomonadota</taxon>
        <taxon>Alphaproteobacteria</taxon>
        <taxon>Rhodobacterales</taxon>
        <taxon>Roseobacteraceae</taxon>
        <taxon>Ruegeria</taxon>
    </lineage>
</organism>
<dbReference type="EMBL" id="CYUD01000005">
    <property type="protein sequence ID" value="CUJ97790.1"/>
    <property type="molecule type" value="Genomic_DNA"/>
</dbReference>
<keyword evidence="3" id="KW-1185">Reference proteome</keyword>
<name>A0A0P1I8N9_9RHOB</name>
<accession>A0A0P1I8N9</accession>
<dbReference type="PROSITE" id="PS50943">
    <property type="entry name" value="HTH_CROC1"/>
    <property type="match status" value="1"/>
</dbReference>
<dbReference type="STRING" id="1715692.RUE5091_01850"/>
<dbReference type="InterPro" id="IPR010982">
    <property type="entry name" value="Lambda_DNA-bd_dom_sf"/>
</dbReference>
<dbReference type="InterPro" id="IPR001387">
    <property type="entry name" value="Cro/C1-type_HTH"/>
</dbReference>
<dbReference type="Gene3D" id="1.10.260.40">
    <property type="entry name" value="lambda repressor-like DNA-binding domains"/>
    <property type="match status" value="1"/>
</dbReference>
<evidence type="ECO:0000313" key="2">
    <source>
        <dbReference type="EMBL" id="CUJ97790.1"/>
    </source>
</evidence>
<dbReference type="RefSeq" id="WP_058281583.1">
    <property type="nucleotide sequence ID" value="NZ_CYUD01000005.1"/>
</dbReference>
<sequence>MTNKPYGDTRMAKYVERRVLELKPTKSQAEIAAQVGYVNPNMITMIKQGSSKVALDRVPALAKALECDAAYLMRLAIEQSIGLTAAEAVVEVFGEPVTSNELGWLKAIRKASNNADPRLTSRSETAIKTIFGR</sequence>
<evidence type="ECO:0000259" key="1">
    <source>
        <dbReference type="PROSITE" id="PS50943"/>
    </source>
</evidence>
<protein>
    <recommendedName>
        <fullName evidence="1">HTH cro/C1-type domain-containing protein</fullName>
    </recommendedName>
</protein>
<evidence type="ECO:0000313" key="3">
    <source>
        <dbReference type="Proteomes" id="UP000051260"/>
    </source>
</evidence>
<proteinExistence type="predicted"/>
<dbReference type="AlphaFoldDB" id="A0A0P1I8N9"/>
<gene>
    <name evidence="2" type="ORF">RUE5091_01850</name>
</gene>